<name>A0ABP8HAY8_9BURK</name>
<reference evidence="4" key="1">
    <citation type="journal article" date="2019" name="Int. J. Syst. Evol. Microbiol.">
        <title>The Global Catalogue of Microorganisms (GCM) 10K type strain sequencing project: providing services to taxonomists for standard genome sequencing and annotation.</title>
        <authorList>
            <consortium name="The Broad Institute Genomics Platform"/>
            <consortium name="The Broad Institute Genome Sequencing Center for Infectious Disease"/>
            <person name="Wu L."/>
            <person name="Ma J."/>
        </authorList>
    </citation>
    <scope>NUCLEOTIDE SEQUENCE [LARGE SCALE GENOMIC DNA]</scope>
    <source>
        <strain evidence="4">JCM 17666</strain>
    </source>
</reference>
<dbReference type="InterPro" id="IPR042100">
    <property type="entry name" value="Bug_dom1"/>
</dbReference>
<keyword evidence="2" id="KW-0732">Signal</keyword>
<sequence length="330" mass="35175">MKAYPSWARAAARHAAVLCMAATAFASGAARAAGPAGTYPDHPVRLIVTYSPGGAFDFIGRLLAKGLQDLWGQAVVVENRPGASGAIGADLVARAKPDGLTLLIGSAGPVVVVPFLRDSLPYDPLKDLQPVAMTAIIPNVLVVGAKSRYHTFKELLDDARARPGQIDYASSGRGDSHQMSMEHMMRATGVRLNEIPYKGGAPAVVAVSSGEVSAAWLAVSTALPLIQTGQVRPLAVSTNVRVPDLPGVPTVAESGYPGFEVIYWIGVMGPANMPPAVLRKLQADLRKVYDTREYRDNIEKTGNMMRFGDAEEYGRVIRADYARNKQLLAP</sequence>
<dbReference type="CDD" id="cd07012">
    <property type="entry name" value="PBP2_Bug_TTT"/>
    <property type="match status" value="1"/>
</dbReference>
<evidence type="ECO:0000256" key="1">
    <source>
        <dbReference type="ARBA" id="ARBA00006987"/>
    </source>
</evidence>
<dbReference type="PANTHER" id="PTHR42928">
    <property type="entry name" value="TRICARBOXYLATE-BINDING PROTEIN"/>
    <property type="match status" value="1"/>
</dbReference>
<keyword evidence="4" id="KW-1185">Reference proteome</keyword>
<dbReference type="PANTHER" id="PTHR42928:SF5">
    <property type="entry name" value="BLR1237 PROTEIN"/>
    <property type="match status" value="1"/>
</dbReference>
<dbReference type="Pfam" id="PF03401">
    <property type="entry name" value="TctC"/>
    <property type="match status" value="1"/>
</dbReference>
<dbReference type="PIRSF" id="PIRSF017082">
    <property type="entry name" value="YflP"/>
    <property type="match status" value="1"/>
</dbReference>
<dbReference type="Gene3D" id="3.40.190.150">
    <property type="entry name" value="Bordetella uptake gene, domain 1"/>
    <property type="match status" value="1"/>
</dbReference>
<dbReference type="Gene3D" id="3.40.190.10">
    <property type="entry name" value="Periplasmic binding protein-like II"/>
    <property type="match status" value="1"/>
</dbReference>
<comment type="caution">
    <text evidence="3">The sequence shown here is derived from an EMBL/GenBank/DDBJ whole genome shotgun (WGS) entry which is preliminary data.</text>
</comment>
<evidence type="ECO:0000256" key="2">
    <source>
        <dbReference type="SAM" id="SignalP"/>
    </source>
</evidence>
<proteinExistence type="inferred from homology"/>
<feature type="signal peptide" evidence="2">
    <location>
        <begin position="1"/>
        <end position="32"/>
    </location>
</feature>
<dbReference type="Proteomes" id="UP001501671">
    <property type="component" value="Unassembled WGS sequence"/>
</dbReference>
<dbReference type="InterPro" id="IPR005064">
    <property type="entry name" value="BUG"/>
</dbReference>
<evidence type="ECO:0000313" key="3">
    <source>
        <dbReference type="EMBL" id="GAA4336687.1"/>
    </source>
</evidence>
<gene>
    <name evidence="3" type="ORF">GCM10023144_31390</name>
</gene>
<organism evidence="3 4">
    <name type="scientific">Pigmentiphaga soli</name>
    <dbReference type="NCBI Taxonomy" id="1007095"/>
    <lineage>
        <taxon>Bacteria</taxon>
        <taxon>Pseudomonadati</taxon>
        <taxon>Pseudomonadota</taxon>
        <taxon>Betaproteobacteria</taxon>
        <taxon>Burkholderiales</taxon>
        <taxon>Alcaligenaceae</taxon>
        <taxon>Pigmentiphaga</taxon>
    </lineage>
</organism>
<comment type="similarity">
    <text evidence="1">Belongs to the UPF0065 (bug) family.</text>
</comment>
<evidence type="ECO:0000313" key="4">
    <source>
        <dbReference type="Proteomes" id="UP001501671"/>
    </source>
</evidence>
<dbReference type="RefSeq" id="WP_345250805.1">
    <property type="nucleotide sequence ID" value="NZ_BAABFO010000015.1"/>
</dbReference>
<dbReference type="SUPFAM" id="SSF53850">
    <property type="entry name" value="Periplasmic binding protein-like II"/>
    <property type="match status" value="1"/>
</dbReference>
<feature type="chain" id="PRO_5045712545" evidence="2">
    <location>
        <begin position="33"/>
        <end position="330"/>
    </location>
</feature>
<protein>
    <submittedName>
        <fullName evidence="3">Tripartite tricarboxylate transporter substrate binding protein</fullName>
    </submittedName>
</protein>
<dbReference type="EMBL" id="BAABFO010000015">
    <property type="protein sequence ID" value="GAA4336687.1"/>
    <property type="molecule type" value="Genomic_DNA"/>
</dbReference>
<accession>A0ABP8HAY8</accession>